<keyword evidence="2" id="KW-1185">Reference proteome</keyword>
<organism evidence="1 2">
    <name type="scientific">Protea cynaroides</name>
    <dbReference type="NCBI Taxonomy" id="273540"/>
    <lineage>
        <taxon>Eukaryota</taxon>
        <taxon>Viridiplantae</taxon>
        <taxon>Streptophyta</taxon>
        <taxon>Embryophyta</taxon>
        <taxon>Tracheophyta</taxon>
        <taxon>Spermatophyta</taxon>
        <taxon>Magnoliopsida</taxon>
        <taxon>Proteales</taxon>
        <taxon>Proteaceae</taxon>
        <taxon>Protea</taxon>
    </lineage>
</organism>
<dbReference type="Proteomes" id="UP001141806">
    <property type="component" value="Unassembled WGS sequence"/>
</dbReference>
<dbReference type="OrthoDB" id="1736646at2759"/>
<dbReference type="AlphaFoldDB" id="A0A9Q0KSL1"/>
<accession>A0A9Q0KSL1</accession>
<dbReference type="EMBL" id="JAMYWD010000003">
    <property type="protein sequence ID" value="KAJ4975947.1"/>
    <property type="molecule type" value="Genomic_DNA"/>
</dbReference>
<name>A0A9Q0KSL1_9MAGN</name>
<protein>
    <submittedName>
        <fullName evidence="1">Uncharacterized protein</fullName>
    </submittedName>
</protein>
<sequence>MTTIEKKLSRNLILCPLKGFLSYGSHRLTRLHLNVVLAVSRFISKCPNHTDDGSRSQFLQSIQLSFRESFWPQSFGIDLIFAFYFDFLSYVAKAVELSPDFATKIVDTIDGILICAATIVNDEVGVSRLFLKAVSQNWLPILPKATENLVSCLLGHIVGEIH</sequence>
<gene>
    <name evidence="1" type="ORF">NE237_001053</name>
</gene>
<reference evidence="1" key="1">
    <citation type="journal article" date="2023" name="Plant J.">
        <title>The genome of the king protea, Protea cynaroides.</title>
        <authorList>
            <person name="Chang J."/>
            <person name="Duong T.A."/>
            <person name="Schoeman C."/>
            <person name="Ma X."/>
            <person name="Roodt D."/>
            <person name="Barker N."/>
            <person name="Li Z."/>
            <person name="Van de Peer Y."/>
            <person name="Mizrachi E."/>
        </authorList>
    </citation>
    <scope>NUCLEOTIDE SEQUENCE</scope>
    <source>
        <tissue evidence="1">Young leaves</tissue>
    </source>
</reference>
<comment type="caution">
    <text evidence="1">The sequence shown here is derived from an EMBL/GenBank/DDBJ whole genome shotgun (WGS) entry which is preliminary data.</text>
</comment>
<evidence type="ECO:0000313" key="2">
    <source>
        <dbReference type="Proteomes" id="UP001141806"/>
    </source>
</evidence>
<evidence type="ECO:0000313" key="1">
    <source>
        <dbReference type="EMBL" id="KAJ4975947.1"/>
    </source>
</evidence>
<proteinExistence type="predicted"/>